<evidence type="ECO:0000313" key="2">
    <source>
        <dbReference type="Proteomes" id="UP000297245"/>
    </source>
</evidence>
<dbReference type="Proteomes" id="UP000297245">
    <property type="component" value="Unassembled WGS sequence"/>
</dbReference>
<accession>A0A4S8LMH0</accession>
<keyword evidence="2" id="KW-1185">Reference proteome</keyword>
<proteinExistence type="predicted"/>
<gene>
    <name evidence="1" type="ORF">K435DRAFT_864268</name>
</gene>
<sequence>MAPPRTLTCVIVNLTDNWSVLTAVRFARTYSHAYTMDDLLLDEWFPPSSGSLLRRGLTDRQFFYASLSLQNGVTVVIKHEGYGESMCVLEDCVKGDVDIIQGVVMNFRGSNLVPIGRLKRFSSRFIDRRFAAGRRDNLRVGSRISILPTTSCHCGFCLVPNEIFHLVFDSSDMTTLVNFSATSWSHYNRIVIVVDYRSTNAIIHSLAALLPLLSDDTAVPDNIFIATPLSTRKIWVDLFSRIPHLPRYHFWDNNVTVGSMQLVKTRSVFFLPNDVVVTVQESQFDSAMPVLLSHSITAMCCGISYGTIFTLYPQHVKNRITDRLFDRIQPPRWYMNSLTRSIRFAPECYSDIYYYNPRKTGYIEPDCALVWRRTSGCHNMDKCSSLTSNTNFVVMAVQSFSICGMIEDMSLNDRGPNSLCDGSALYVLQLSPDPKDRTAFIDMLRALETTIHDPLLPPTWSLTSPDGRSPYILILYHPSLTAISTAEEVVIQPPPSPEFSDFAVLYKHWNDKRKTVTPGSYVVVDFHVIYQQSHNSMIYPLVVADHVTVLENGIPWFYLRESEDSNCTRLSVAYNV</sequence>
<dbReference type="EMBL" id="ML179334">
    <property type="protein sequence ID" value="THU90469.1"/>
    <property type="molecule type" value="Genomic_DNA"/>
</dbReference>
<organism evidence="1 2">
    <name type="scientific">Dendrothele bispora (strain CBS 962.96)</name>
    <dbReference type="NCBI Taxonomy" id="1314807"/>
    <lineage>
        <taxon>Eukaryota</taxon>
        <taxon>Fungi</taxon>
        <taxon>Dikarya</taxon>
        <taxon>Basidiomycota</taxon>
        <taxon>Agaricomycotina</taxon>
        <taxon>Agaricomycetes</taxon>
        <taxon>Agaricomycetidae</taxon>
        <taxon>Agaricales</taxon>
        <taxon>Agaricales incertae sedis</taxon>
        <taxon>Dendrothele</taxon>
    </lineage>
</organism>
<name>A0A4S8LMH0_DENBC</name>
<protein>
    <submittedName>
        <fullName evidence="1">Uncharacterized protein</fullName>
    </submittedName>
</protein>
<dbReference type="AlphaFoldDB" id="A0A4S8LMH0"/>
<reference evidence="1 2" key="1">
    <citation type="journal article" date="2019" name="Nat. Ecol. Evol.">
        <title>Megaphylogeny resolves global patterns of mushroom evolution.</title>
        <authorList>
            <person name="Varga T."/>
            <person name="Krizsan K."/>
            <person name="Foldi C."/>
            <person name="Dima B."/>
            <person name="Sanchez-Garcia M."/>
            <person name="Sanchez-Ramirez S."/>
            <person name="Szollosi G.J."/>
            <person name="Szarkandi J.G."/>
            <person name="Papp V."/>
            <person name="Albert L."/>
            <person name="Andreopoulos W."/>
            <person name="Angelini C."/>
            <person name="Antonin V."/>
            <person name="Barry K.W."/>
            <person name="Bougher N.L."/>
            <person name="Buchanan P."/>
            <person name="Buyck B."/>
            <person name="Bense V."/>
            <person name="Catcheside P."/>
            <person name="Chovatia M."/>
            <person name="Cooper J."/>
            <person name="Damon W."/>
            <person name="Desjardin D."/>
            <person name="Finy P."/>
            <person name="Geml J."/>
            <person name="Haridas S."/>
            <person name="Hughes K."/>
            <person name="Justo A."/>
            <person name="Karasinski D."/>
            <person name="Kautmanova I."/>
            <person name="Kiss B."/>
            <person name="Kocsube S."/>
            <person name="Kotiranta H."/>
            <person name="LaButti K.M."/>
            <person name="Lechner B.E."/>
            <person name="Liimatainen K."/>
            <person name="Lipzen A."/>
            <person name="Lukacs Z."/>
            <person name="Mihaltcheva S."/>
            <person name="Morgado L.N."/>
            <person name="Niskanen T."/>
            <person name="Noordeloos M.E."/>
            <person name="Ohm R.A."/>
            <person name="Ortiz-Santana B."/>
            <person name="Ovrebo C."/>
            <person name="Racz N."/>
            <person name="Riley R."/>
            <person name="Savchenko A."/>
            <person name="Shiryaev A."/>
            <person name="Soop K."/>
            <person name="Spirin V."/>
            <person name="Szebenyi C."/>
            <person name="Tomsovsky M."/>
            <person name="Tulloss R.E."/>
            <person name="Uehling J."/>
            <person name="Grigoriev I.V."/>
            <person name="Vagvolgyi C."/>
            <person name="Papp T."/>
            <person name="Martin F.M."/>
            <person name="Miettinen O."/>
            <person name="Hibbett D.S."/>
            <person name="Nagy L.G."/>
        </authorList>
    </citation>
    <scope>NUCLEOTIDE SEQUENCE [LARGE SCALE GENOMIC DNA]</scope>
    <source>
        <strain evidence="1 2">CBS 962.96</strain>
    </source>
</reference>
<evidence type="ECO:0000313" key="1">
    <source>
        <dbReference type="EMBL" id="THU90469.1"/>
    </source>
</evidence>